<evidence type="ECO:0000256" key="2">
    <source>
        <dbReference type="ARBA" id="ARBA00022946"/>
    </source>
</evidence>
<feature type="non-terminal residue" evidence="4">
    <location>
        <position position="525"/>
    </location>
</feature>
<gene>
    <name evidence="4" type="ORF">BD289DRAFT_348749</name>
</gene>
<dbReference type="InterPro" id="IPR024319">
    <property type="entry name" value="ATPase_expression_mit"/>
</dbReference>
<dbReference type="GO" id="GO:0005739">
    <property type="term" value="C:mitochondrion"/>
    <property type="evidence" value="ECO:0007669"/>
    <property type="project" value="UniProtKB-SubCell"/>
</dbReference>
<keyword evidence="5" id="KW-1185">Reference proteome</keyword>
<dbReference type="EMBL" id="KZ678636">
    <property type="protein sequence ID" value="PSR77815.1"/>
    <property type="molecule type" value="Genomic_DNA"/>
</dbReference>
<sequence length="525" mass="60794">LRQDDALKLYLSLLDLTRDADPADPAFRKLIVGIPKTTFSDILRVFDPSYIQEHVDSAPGLRISYGAAIHTPLGELVNKWGIKVLYTSIHNRLRMLQQLRRYADIRPLLSDYSILLRCAAAAADHYGVKTIWLAARRDGHVDWLSATLYAEFVKARFLTESLYANNDLARYRLRPIDLYRSSFRLTRATIRSLKHLIANMRHRQMHRFGQNPRQLYFAIPLTRNLRHRTPLRRLERSAFRRGFLPSERGLACALLKANGRNGRIIDCYDILQVCWDIKIDVNWDTREIQVSGGANFRPDSPQAPNEELLEAIVHCFGSQAQVVIATQLLSYVSERYNIPVPNKVWSDLLDYIRIAVSKPASTEWRLAGIPSKMLRPTAAIDFWELSTNAPHSFQPGVRDYHNLSKCLIWDKSPMGRPLEIMKHIRLLYNGTAGELRTAWRELLQTTAQQVPNHAAYRRYRVLQSEKHYMWYCFHYTALQMLKKVKPMTVNDEDAVRNIPNIILEFSAFMPQVIRYRIATGNIELR</sequence>
<comment type="subcellular location">
    <subcellularLocation>
        <location evidence="1">Mitochondrion</location>
    </subcellularLocation>
</comment>
<evidence type="ECO:0000313" key="4">
    <source>
        <dbReference type="EMBL" id="PSR77815.1"/>
    </source>
</evidence>
<dbReference type="Pfam" id="PF12921">
    <property type="entry name" value="ATP13"/>
    <property type="match status" value="1"/>
</dbReference>
<dbReference type="OrthoDB" id="185373at2759"/>
<organism evidence="4 5">
    <name type="scientific">Coniella lustricola</name>
    <dbReference type="NCBI Taxonomy" id="2025994"/>
    <lineage>
        <taxon>Eukaryota</taxon>
        <taxon>Fungi</taxon>
        <taxon>Dikarya</taxon>
        <taxon>Ascomycota</taxon>
        <taxon>Pezizomycotina</taxon>
        <taxon>Sordariomycetes</taxon>
        <taxon>Sordariomycetidae</taxon>
        <taxon>Diaporthales</taxon>
        <taxon>Schizoparmaceae</taxon>
        <taxon>Coniella</taxon>
    </lineage>
</organism>
<proteinExistence type="predicted"/>
<evidence type="ECO:0000256" key="3">
    <source>
        <dbReference type="ARBA" id="ARBA00023128"/>
    </source>
</evidence>
<dbReference type="STRING" id="2025994.A0A2T2ZVI3"/>
<feature type="non-terminal residue" evidence="4">
    <location>
        <position position="1"/>
    </location>
</feature>
<dbReference type="InParanoid" id="A0A2T2ZVI3"/>
<reference evidence="4 5" key="1">
    <citation type="journal article" date="2018" name="Mycol. Prog.">
        <title>Coniella lustricola, a new species from submerged detritus.</title>
        <authorList>
            <person name="Raudabaugh D.B."/>
            <person name="Iturriaga T."/>
            <person name="Carver A."/>
            <person name="Mondo S."/>
            <person name="Pangilinan J."/>
            <person name="Lipzen A."/>
            <person name="He G."/>
            <person name="Amirebrahimi M."/>
            <person name="Grigoriev I.V."/>
            <person name="Miller A.N."/>
        </authorList>
    </citation>
    <scope>NUCLEOTIDE SEQUENCE [LARGE SCALE GENOMIC DNA]</scope>
    <source>
        <strain evidence="4 5">B22-T-1</strain>
    </source>
</reference>
<evidence type="ECO:0000256" key="1">
    <source>
        <dbReference type="ARBA" id="ARBA00004173"/>
    </source>
</evidence>
<dbReference type="AlphaFoldDB" id="A0A2T2ZVI3"/>
<keyword evidence="3" id="KW-0496">Mitochondrion</keyword>
<dbReference type="Proteomes" id="UP000241462">
    <property type="component" value="Unassembled WGS sequence"/>
</dbReference>
<protein>
    <submittedName>
        <fullName evidence="4">Uncharacterized protein</fullName>
    </submittedName>
</protein>
<name>A0A2T2ZVI3_9PEZI</name>
<accession>A0A2T2ZVI3</accession>
<evidence type="ECO:0000313" key="5">
    <source>
        <dbReference type="Proteomes" id="UP000241462"/>
    </source>
</evidence>
<keyword evidence="2" id="KW-0809">Transit peptide</keyword>